<evidence type="ECO:0000256" key="1">
    <source>
        <dbReference type="PROSITE-ProRule" id="PRU00325"/>
    </source>
</evidence>
<proteinExistence type="predicted"/>
<dbReference type="Pfam" id="PF04434">
    <property type="entry name" value="SWIM"/>
    <property type="match status" value="1"/>
</dbReference>
<dbReference type="GO" id="GO:0008270">
    <property type="term" value="F:zinc ion binding"/>
    <property type="evidence" value="ECO:0007669"/>
    <property type="project" value="UniProtKB-KW"/>
</dbReference>
<reference evidence="4 5" key="1">
    <citation type="submission" date="2019-06" db="EMBL/GenBank/DDBJ databases">
        <title>Genome sequence of Litorilinea aerophila BAA-2444.</title>
        <authorList>
            <person name="Maclea K.S."/>
            <person name="Maurais E.G."/>
            <person name="Iannazzi L.C."/>
        </authorList>
    </citation>
    <scope>NUCLEOTIDE SEQUENCE [LARGE SCALE GENOMIC DNA]</scope>
    <source>
        <strain evidence="4 5">ATCC BAA-2444</strain>
    </source>
</reference>
<evidence type="ECO:0000259" key="3">
    <source>
        <dbReference type="PROSITE" id="PS50966"/>
    </source>
</evidence>
<feature type="compositionally biased region" description="Acidic residues" evidence="2">
    <location>
        <begin position="307"/>
        <end position="316"/>
    </location>
</feature>
<keyword evidence="1" id="KW-0863">Zinc-finger</keyword>
<keyword evidence="1" id="KW-0479">Metal-binding</keyword>
<accession>A0A540VJ15</accession>
<dbReference type="PANTHER" id="PTHR38133">
    <property type="entry name" value="SLR1429 PROTEIN"/>
    <property type="match status" value="1"/>
</dbReference>
<feature type="domain" description="SWIM-type" evidence="3">
    <location>
        <begin position="131"/>
        <end position="167"/>
    </location>
</feature>
<comment type="caution">
    <text evidence="4">The sequence shown here is derived from an EMBL/GenBank/DDBJ whole genome shotgun (WGS) entry which is preliminary data.</text>
</comment>
<dbReference type="RefSeq" id="WP_141609119.1">
    <property type="nucleotide sequence ID" value="NZ_VIGC02000006.1"/>
</dbReference>
<dbReference type="InterPro" id="IPR007527">
    <property type="entry name" value="Znf_SWIM"/>
</dbReference>
<organism evidence="4 5">
    <name type="scientific">Litorilinea aerophila</name>
    <dbReference type="NCBI Taxonomy" id="1204385"/>
    <lineage>
        <taxon>Bacteria</taxon>
        <taxon>Bacillati</taxon>
        <taxon>Chloroflexota</taxon>
        <taxon>Caldilineae</taxon>
        <taxon>Caldilineales</taxon>
        <taxon>Caldilineaceae</taxon>
        <taxon>Litorilinea</taxon>
    </lineage>
</organism>
<keyword evidence="1" id="KW-0862">Zinc</keyword>
<dbReference type="OrthoDB" id="188274at2"/>
<gene>
    <name evidence="4" type="ORF">FKZ61_05655</name>
</gene>
<dbReference type="PROSITE" id="PS50966">
    <property type="entry name" value="ZF_SWIM"/>
    <property type="match status" value="1"/>
</dbReference>
<evidence type="ECO:0000313" key="4">
    <source>
        <dbReference type="EMBL" id="TQE96747.1"/>
    </source>
</evidence>
<dbReference type="PANTHER" id="PTHR38133:SF1">
    <property type="entry name" value="SLR1429 PROTEIN"/>
    <property type="match status" value="1"/>
</dbReference>
<dbReference type="EMBL" id="VIGC01000006">
    <property type="protein sequence ID" value="TQE96747.1"/>
    <property type="molecule type" value="Genomic_DNA"/>
</dbReference>
<sequence length="316" mass="35805">MSAYRYFKQTRPIATDEGIRARSRRGDFAQNWWAQRWIQALERLTDAGRLRRGRSYARRGQVLSLDEREGQIQARVQGSRPTPYRVTIRLDPLTDRQWEAVLDALAERALFAAQLLAGEMPQEIEEAFQAAGVSLFPSRSQELHTDCSCPDWANPCKHVAATHYILGEQFDEDPFLLFRLRGRSQEEILEGLRRRQTTDAPALAEEPLAYTVEEAVPPLEESLERFWQLGEPLDNFPTYVRKATTPMAGLRRLGPAPFLDRDPVDLLAPAYQAMAQAALQLAFGSQEPGGQEDGEATRAGQLKIEQPDVEQPDMEQ</sequence>
<evidence type="ECO:0000313" key="5">
    <source>
        <dbReference type="Proteomes" id="UP000317371"/>
    </source>
</evidence>
<dbReference type="AlphaFoldDB" id="A0A540VJ15"/>
<protein>
    <recommendedName>
        <fullName evidence="3">SWIM-type domain-containing protein</fullName>
    </recommendedName>
</protein>
<name>A0A540VJ15_9CHLR</name>
<dbReference type="Proteomes" id="UP000317371">
    <property type="component" value="Unassembled WGS sequence"/>
</dbReference>
<keyword evidence="5" id="KW-1185">Reference proteome</keyword>
<feature type="region of interest" description="Disordered" evidence="2">
    <location>
        <begin position="283"/>
        <end position="316"/>
    </location>
</feature>
<dbReference type="InParanoid" id="A0A540VJ15"/>
<evidence type="ECO:0000256" key="2">
    <source>
        <dbReference type="SAM" id="MobiDB-lite"/>
    </source>
</evidence>